<dbReference type="InterPro" id="IPR013766">
    <property type="entry name" value="Thioredoxin_domain"/>
</dbReference>
<proteinExistence type="inferred from homology"/>
<organism evidence="8">
    <name type="scientific">candidate division CPR3 bacterium</name>
    <dbReference type="NCBI Taxonomy" id="2268181"/>
    <lineage>
        <taxon>Bacteria</taxon>
        <taxon>Bacteria division CPR3</taxon>
    </lineage>
</organism>
<dbReference type="InterPro" id="IPR005746">
    <property type="entry name" value="Thioredoxin"/>
</dbReference>
<comment type="similarity">
    <text evidence="1 6">Belongs to the thioredoxin family.</text>
</comment>
<dbReference type="Gene3D" id="3.40.30.10">
    <property type="entry name" value="Glutaredoxin"/>
    <property type="match status" value="1"/>
</dbReference>
<dbReference type="PANTHER" id="PTHR45663:SF11">
    <property type="entry name" value="GEO12009P1"/>
    <property type="match status" value="1"/>
</dbReference>
<keyword evidence="3" id="KW-0249">Electron transport</keyword>
<dbReference type="GO" id="GO:0015035">
    <property type="term" value="F:protein-disulfide reductase activity"/>
    <property type="evidence" value="ECO:0007669"/>
    <property type="project" value="InterPro"/>
</dbReference>
<name>A0A7V3N4P5_UNCC3</name>
<feature type="domain" description="Thioredoxin" evidence="7">
    <location>
        <begin position="1"/>
        <end position="109"/>
    </location>
</feature>
<evidence type="ECO:0000256" key="1">
    <source>
        <dbReference type="ARBA" id="ARBA00008987"/>
    </source>
</evidence>
<dbReference type="PIRSF" id="PIRSF000077">
    <property type="entry name" value="Thioredoxin"/>
    <property type="match status" value="1"/>
</dbReference>
<evidence type="ECO:0000256" key="4">
    <source>
        <dbReference type="ARBA" id="ARBA00023157"/>
    </source>
</evidence>
<dbReference type="PANTHER" id="PTHR45663">
    <property type="entry name" value="GEO12009P1"/>
    <property type="match status" value="1"/>
</dbReference>
<keyword evidence="5" id="KW-0676">Redox-active center</keyword>
<comment type="caution">
    <text evidence="8">The sequence shown here is derived from an EMBL/GenBank/DDBJ whole genome shotgun (WGS) entry which is preliminary data.</text>
</comment>
<dbReference type="Pfam" id="PF00085">
    <property type="entry name" value="Thioredoxin"/>
    <property type="match status" value="1"/>
</dbReference>
<dbReference type="PROSITE" id="PS51352">
    <property type="entry name" value="THIOREDOXIN_2"/>
    <property type="match status" value="1"/>
</dbReference>
<evidence type="ECO:0000256" key="2">
    <source>
        <dbReference type="ARBA" id="ARBA00022448"/>
    </source>
</evidence>
<evidence type="ECO:0000256" key="3">
    <source>
        <dbReference type="ARBA" id="ARBA00022982"/>
    </source>
</evidence>
<keyword evidence="2" id="KW-0813">Transport</keyword>
<reference evidence="8" key="1">
    <citation type="journal article" date="2020" name="mSystems">
        <title>Genome- and Community-Level Interaction Insights into Carbon Utilization and Element Cycling Functions of Hydrothermarchaeota in Hydrothermal Sediment.</title>
        <authorList>
            <person name="Zhou Z."/>
            <person name="Liu Y."/>
            <person name="Xu W."/>
            <person name="Pan J."/>
            <person name="Luo Z.H."/>
            <person name="Li M."/>
        </authorList>
    </citation>
    <scope>NUCLEOTIDE SEQUENCE [LARGE SCALE GENOMIC DNA]</scope>
    <source>
        <strain evidence="8">SpSt-757</strain>
    </source>
</reference>
<sequence length="113" mass="12751">MKRATLHLSDLSFGSVVLASKGWILVDFYSAPMPDCQRQGVVIEDLAPRYQKKVLMAKLDIDKNPGITSRYRVTSVPTLILFKDGKEVDRISGFISEEELSSYLDQKIKDAEK</sequence>
<protein>
    <recommendedName>
        <fullName evidence="6">Thioredoxin</fullName>
    </recommendedName>
</protein>
<dbReference type="SUPFAM" id="SSF52833">
    <property type="entry name" value="Thioredoxin-like"/>
    <property type="match status" value="1"/>
</dbReference>
<evidence type="ECO:0000313" key="8">
    <source>
        <dbReference type="EMBL" id="HFZ08518.1"/>
    </source>
</evidence>
<dbReference type="GO" id="GO:0005737">
    <property type="term" value="C:cytoplasm"/>
    <property type="evidence" value="ECO:0007669"/>
    <property type="project" value="TreeGrafter"/>
</dbReference>
<accession>A0A7V3N4P5</accession>
<dbReference type="InterPro" id="IPR036249">
    <property type="entry name" value="Thioredoxin-like_sf"/>
</dbReference>
<dbReference type="CDD" id="cd02947">
    <property type="entry name" value="TRX_family"/>
    <property type="match status" value="1"/>
</dbReference>
<dbReference type="AlphaFoldDB" id="A0A7V3N4P5"/>
<evidence type="ECO:0000256" key="5">
    <source>
        <dbReference type="ARBA" id="ARBA00023284"/>
    </source>
</evidence>
<gene>
    <name evidence="8" type="ORF">ENV41_00085</name>
</gene>
<dbReference type="EMBL" id="DTGG01000005">
    <property type="protein sequence ID" value="HFZ08518.1"/>
    <property type="molecule type" value="Genomic_DNA"/>
</dbReference>
<keyword evidence="4" id="KW-1015">Disulfide bond</keyword>
<evidence type="ECO:0000259" key="7">
    <source>
        <dbReference type="PROSITE" id="PS51352"/>
    </source>
</evidence>
<evidence type="ECO:0000256" key="6">
    <source>
        <dbReference type="PIRNR" id="PIRNR000077"/>
    </source>
</evidence>